<feature type="region of interest" description="Disordered" evidence="5">
    <location>
        <begin position="117"/>
        <end position="145"/>
    </location>
</feature>
<dbReference type="EMBL" id="JADBJN010000002">
    <property type="protein sequence ID" value="KAG5675061.1"/>
    <property type="molecule type" value="Genomic_DNA"/>
</dbReference>
<dbReference type="InterPro" id="IPR003604">
    <property type="entry name" value="Matrin/U1-like-C_Znf_C2H2"/>
</dbReference>
<evidence type="ECO:0000259" key="6">
    <source>
        <dbReference type="PROSITE" id="PS00028"/>
    </source>
</evidence>
<keyword evidence="4" id="KW-0539">Nucleus</keyword>
<dbReference type="GO" id="GO:0008270">
    <property type="term" value="F:zinc ion binding"/>
    <property type="evidence" value="ECO:0007669"/>
    <property type="project" value="UniProtKB-KW"/>
</dbReference>
<dbReference type="SMART" id="SM00451">
    <property type="entry name" value="ZnF_U1"/>
    <property type="match status" value="1"/>
</dbReference>
<feature type="domain" description="C2H2-type" evidence="6">
    <location>
        <begin position="70"/>
        <end position="92"/>
    </location>
</feature>
<dbReference type="OrthoDB" id="30343at2759"/>
<protein>
    <recommendedName>
        <fullName evidence="6">C2H2-type domain-containing protein</fullName>
    </recommendedName>
</protein>
<keyword evidence="8" id="KW-1185">Reference proteome</keyword>
<sequence>MANFRRTWDKKEYQLKALKREQDEKESKNKVQEVTKELLEKDLKLRAKPVLIGKKISIKSSFSSKNNFHCEICNSTCNDSSSFILHLNSKYHQKNLGKNASNSERSSLKQVQEKFKQLKRKNEDSSKIIQAHPSKKSKNINNMEQNDIIEDDEMKMMFETIGFTSFNKK</sequence>
<proteinExistence type="predicted"/>
<dbReference type="GO" id="GO:0005681">
    <property type="term" value="C:spliceosomal complex"/>
    <property type="evidence" value="ECO:0007669"/>
    <property type="project" value="InterPro"/>
</dbReference>
<dbReference type="GO" id="GO:0003676">
    <property type="term" value="F:nucleic acid binding"/>
    <property type="evidence" value="ECO:0007669"/>
    <property type="project" value="InterPro"/>
</dbReference>
<dbReference type="Gene3D" id="3.30.160.60">
    <property type="entry name" value="Classic Zinc Finger"/>
    <property type="match status" value="1"/>
</dbReference>
<evidence type="ECO:0000256" key="3">
    <source>
        <dbReference type="ARBA" id="ARBA00022833"/>
    </source>
</evidence>
<keyword evidence="3" id="KW-0862">Zinc</keyword>
<feature type="compositionally biased region" description="Basic and acidic residues" evidence="5">
    <location>
        <begin position="117"/>
        <end position="126"/>
    </location>
</feature>
<comment type="caution">
    <text evidence="7">The sequence shown here is derived from an EMBL/GenBank/DDBJ whole genome shotgun (WGS) entry which is preliminary data.</text>
</comment>
<dbReference type="AlphaFoldDB" id="A0A9J6BZQ7"/>
<evidence type="ECO:0000256" key="4">
    <source>
        <dbReference type="ARBA" id="ARBA00023242"/>
    </source>
</evidence>
<dbReference type="Pfam" id="PF12874">
    <property type="entry name" value="zf-met"/>
    <property type="match status" value="1"/>
</dbReference>
<dbReference type="SUPFAM" id="SSF57667">
    <property type="entry name" value="beta-beta-alpha zinc fingers"/>
    <property type="match status" value="1"/>
</dbReference>
<dbReference type="GO" id="GO:0046540">
    <property type="term" value="C:U4/U6 x U5 tri-snRNP complex"/>
    <property type="evidence" value="ECO:0007669"/>
    <property type="project" value="TreeGrafter"/>
</dbReference>
<evidence type="ECO:0000256" key="5">
    <source>
        <dbReference type="SAM" id="MobiDB-lite"/>
    </source>
</evidence>
<evidence type="ECO:0000256" key="1">
    <source>
        <dbReference type="ARBA" id="ARBA00022723"/>
    </source>
</evidence>
<dbReference type="PANTHER" id="PTHR45986:SF1">
    <property type="entry name" value="ZINC FINGER MATRIN-TYPE PROTEIN 2"/>
    <property type="match status" value="1"/>
</dbReference>
<evidence type="ECO:0000313" key="7">
    <source>
        <dbReference type="EMBL" id="KAG5675061.1"/>
    </source>
</evidence>
<gene>
    <name evidence="7" type="ORF">PVAND_004998</name>
</gene>
<dbReference type="InterPro" id="IPR040107">
    <property type="entry name" value="Snu23"/>
</dbReference>
<dbReference type="PANTHER" id="PTHR45986">
    <property type="entry name" value="ZINC FINGER MATRIN-TYPE PROTEIN 2"/>
    <property type="match status" value="1"/>
</dbReference>
<dbReference type="Proteomes" id="UP001107558">
    <property type="component" value="Chromosome 2"/>
</dbReference>
<dbReference type="InterPro" id="IPR013087">
    <property type="entry name" value="Znf_C2H2_type"/>
</dbReference>
<name>A0A9J6BZQ7_POLVA</name>
<dbReference type="InterPro" id="IPR036236">
    <property type="entry name" value="Znf_C2H2_sf"/>
</dbReference>
<evidence type="ECO:0000256" key="2">
    <source>
        <dbReference type="ARBA" id="ARBA00022771"/>
    </source>
</evidence>
<organism evidence="7 8">
    <name type="scientific">Polypedilum vanderplanki</name>
    <name type="common">Sleeping chironomid midge</name>
    <dbReference type="NCBI Taxonomy" id="319348"/>
    <lineage>
        <taxon>Eukaryota</taxon>
        <taxon>Metazoa</taxon>
        <taxon>Ecdysozoa</taxon>
        <taxon>Arthropoda</taxon>
        <taxon>Hexapoda</taxon>
        <taxon>Insecta</taxon>
        <taxon>Pterygota</taxon>
        <taxon>Neoptera</taxon>
        <taxon>Endopterygota</taxon>
        <taxon>Diptera</taxon>
        <taxon>Nematocera</taxon>
        <taxon>Chironomoidea</taxon>
        <taxon>Chironomidae</taxon>
        <taxon>Chironominae</taxon>
        <taxon>Polypedilum</taxon>
        <taxon>Polypedilum</taxon>
    </lineage>
</organism>
<evidence type="ECO:0000313" key="8">
    <source>
        <dbReference type="Proteomes" id="UP001107558"/>
    </source>
</evidence>
<dbReference type="PROSITE" id="PS00028">
    <property type="entry name" value="ZINC_FINGER_C2H2_1"/>
    <property type="match status" value="1"/>
</dbReference>
<accession>A0A9J6BZQ7</accession>
<dbReference type="GO" id="GO:0000398">
    <property type="term" value="P:mRNA splicing, via spliceosome"/>
    <property type="evidence" value="ECO:0007669"/>
    <property type="project" value="InterPro"/>
</dbReference>
<reference evidence="7" key="1">
    <citation type="submission" date="2021-03" db="EMBL/GenBank/DDBJ databases">
        <title>Chromosome level genome of the anhydrobiotic midge Polypedilum vanderplanki.</title>
        <authorList>
            <person name="Yoshida Y."/>
            <person name="Kikawada T."/>
            <person name="Gusev O."/>
        </authorList>
    </citation>
    <scope>NUCLEOTIDE SEQUENCE</scope>
    <source>
        <strain evidence="7">NIAS01</strain>
        <tissue evidence="7">Whole body or cell culture</tissue>
    </source>
</reference>
<keyword evidence="2" id="KW-0863">Zinc-finger</keyword>
<keyword evidence="1" id="KW-0479">Metal-binding</keyword>